<evidence type="ECO:0000313" key="1">
    <source>
        <dbReference type="EMBL" id="MED6226814.1"/>
    </source>
</evidence>
<gene>
    <name evidence="1" type="ORF">PIB30_107465</name>
</gene>
<sequence>MYASGGNDDEQQLLRSNMFSLSGTGFLGAVGRSINLGGQTALALRLLLAAFSSKISSDINRPFGDELQRAWKALKWSQKLSLVTSVIRGIASSSYISTKELQEASSSEEVHFNFTSN</sequence>
<dbReference type="EMBL" id="JASCZI010276449">
    <property type="protein sequence ID" value="MED6226814.1"/>
    <property type="molecule type" value="Genomic_DNA"/>
</dbReference>
<dbReference type="Proteomes" id="UP001341840">
    <property type="component" value="Unassembled WGS sequence"/>
</dbReference>
<protein>
    <submittedName>
        <fullName evidence="1">Uncharacterized protein</fullName>
    </submittedName>
</protein>
<comment type="caution">
    <text evidence="1">The sequence shown here is derived from an EMBL/GenBank/DDBJ whole genome shotgun (WGS) entry which is preliminary data.</text>
</comment>
<keyword evidence="2" id="KW-1185">Reference proteome</keyword>
<reference evidence="1 2" key="1">
    <citation type="journal article" date="2023" name="Plants (Basel)">
        <title>Bridging the Gap: Combining Genomics and Transcriptomics Approaches to Understand Stylosanthes scabra, an Orphan Legume from the Brazilian Caatinga.</title>
        <authorList>
            <person name="Ferreira-Neto J.R.C."/>
            <person name="da Silva M.D."/>
            <person name="Binneck E."/>
            <person name="de Melo N.F."/>
            <person name="da Silva R.H."/>
            <person name="de Melo A.L.T.M."/>
            <person name="Pandolfi V."/>
            <person name="Bustamante F.O."/>
            <person name="Brasileiro-Vidal A.C."/>
            <person name="Benko-Iseppon A.M."/>
        </authorList>
    </citation>
    <scope>NUCLEOTIDE SEQUENCE [LARGE SCALE GENOMIC DNA]</scope>
    <source>
        <tissue evidence="1">Leaves</tissue>
    </source>
</reference>
<organism evidence="1 2">
    <name type="scientific">Stylosanthes scabra</name>
    <dbReference type="NCBI Taxonomy" id="79078"/>
    <lineage>
        <taxon>Eukaryota</taxon>
        <taxon>Viridiplantae</taxon>
        <taxon>Streptophyta</taxon>
        <taxon>Embryophyta</taxon>
        <taxon>Tracheophyta</taxon>
        <taxon>Spermatophyta</taxon>
        <taxon>Magnoliopsida</taxon>
        <taxon>eudicotyledons</taxon>
        <taxon>Gunneridae</taxon>
        <taxon>Pentapetalae</taxon>
        <taxon>rosids</taxon>
        <taxon>fabids</taxon>
        <taxon>Fabales</taxon>
        <taxon>Fabaceae</taxon>
        <taxon>Papilionoideae</taxon>
        <taxon>50 kb inversion clade</taxon>
        <taxon>dalbergioids sensu lato</taxon>
        <taxon>Dalbergieae</taxon>
        <taxon>Pterocarpus clade</taxon>
        <taxon>Stylosanthes</taxon>
    </lineage>
</organism>
<accession>A0ABU6ZXU3</accession>
<proteinExistence type="predicted"/>
<name>A0ABU6ZXU3_9FABA</name>
<evidence type="ECO:0000313" key="2">
    <source>
        <dbReference type="Proteomes" id="UP001341840"/>
    </source>
</evidence>